<dbReference type="GO" id="GO:0005730">
    <property type="term" value="C:nucleolus"/>
    <property type="evidence" value="ECO:0007669"/>
    <property type="project" value="TreeGrafter"/>
</dbReference>
<feature type="domain" description="CCHC-type" evidence="7">
    <location>
        <begin position="428"/>
        <end position="443"/>
    </location>
</feature>
<organism evidence="8 9">
    <name type="scientific">Rhamnusium bicolor</name>
    <dbReference type="NCBI Taxonomy" id="1586634"/>
    <lineage>
        <taxon>Eukaryota</taxon>
        <taxon>Metazoa</taxon>
        <taxon>Ecdysozoa</taxon>
        <taxon>Arthropoda</taxon>
        <taxon>Hexapoda</taxon>
        <taxon>Insecta</taxon>
        <taxon>Pterygota</taxon>
        <taxon>Neoptera</taxon>
        <taxon>Endopterygota</taxon>
        <taxon>Coleoptera</taxon>
        <taxon>Polyphaga</taxon>
        <taxon>Cucujiformia</taxon>
        <taxon>Chrysomeloidea</taxon>
        <taxon>Cerambycidae</taxon>
        <taxon>Lepturinae</taxon>
        <taxon>Rhagiini</taxon>
        <taxon>Rhamnusium</taxon>
    </lineage>
</organism>
<keyword evidence="9" id="KW-1185">Reference proteome</keyword>
<evidence type="ECO:0000313" key="9">
    <source>
        <dbReference type="Proteomes" id="UP001162156"/>
    </source>
</evidence>
<dbReference type="Pfam" id="PF00098">
    <property type="entry name" value="zf-CCHC"/>
    <property type="match status" value="1"/>
</dbReference>
<feature type="region of interest" description="Disordered" evidence="6">
    <location>
        <begin position="135"/>
        <end position="165"/>
    </location>
</feature>
<sequence>MTRFARAKGSKSSNERLPEQATAWSEMKQQLLEKNKEIAESKKRKEVINQRNANYKAFLEKKEEDDLKNSKWADFPGVSKPLKYKKKAGLARKNSVENNSNKSFKPDKQDSSEDEAFTQLKDEVDKMLVNKSISKIESKVEANNESDSDAPPEEESAKKEITEPVIKIKKTKKKKLLKIVVDKDDNTKECNQKDKFKKKKRKAADCEEGTKNKKRKKNEDNVTENGDAVKNKKLKKSKNSSKEIKQGEKIIKENLTEKDLKKIEKKKQKRIKQLEKKKKIKEELKMQKEAEAKNEQGIITGDNQDDGGETHNKLKINSFNKSNTNSTFSNERFNKSKNFNERKAKIRDKEKPQRRKPLLPHKMFINGKELEVDYVDGFPVKKEDAMRLKKLRKEMISKGLPRSEINASLKLERRRAEKAFANEKKKVCFHCRKSGHNLSECPELDKNQVTQTAGSGICFKCGSTEHTHFECKVVRGQEYKFAQCFICNEQGHIARQCPDNARGLYPKGGACNVCGDVTHLKKDCPKYQAQQQRQEDSLRIETFGESNPDVLEEKSGNVFGNSSNKKLNKIIKF</sequence>
<dbReference type="InterPro" id="IPR042246">
    <property type="entry name" value="ZCCHC9"/>
</dbReference>
<name>A0AAV8WPK1_9CUCU</name>
<feature type="compositionally biased region" description="Basic and acidic residues" evidence="6">
    <location>
        <begin position="240"/>
        <end position="262"/>
    </location>
</feature>
<feature type="compositionally biased region" description="Basic and acidic residues" evidence="6">
    <location>
        <begin position="181"/>
        <end position="194"/>
    </location>
</feature>
<evidence type="ECO:0000256" key="3">
    <source>
        <dbReference type="ARBA" id="ARBA00022771"/>
    </source>
</evidence>
<keyword evidence="2" id="KW-0677">Repeat</keyword>
<keyword evidence="1" id="KW-0479">Metal-binding</keyword>
<evidence type="ECO:0000313" key="8">
    <source>
        <dbReference type="EMBL" id="KAJ8928055.1"/>
    </source>
</evidence>
<comment type="caution">
    <text evidence="8">The sequence shown here is derived from an EMBL/GenBank/DDBJ whole genome shotgun (WGS) entry which is preliminary data.</text>
</comment>
<evidence type="ECO:0000259" key="7">
    <source>
        <dbReference type="PROSITE" id="PS50158"/>
    </source>
</evidence>
<dbReference type="EMBL" id="JANEYF010005494">
    <property type="protein sequence ID" value="KAJ8928055.1"/>
    <property type="molecule type" value="Genomic_DNA"/>
</dbReference>
<dbReference type="SMART" id="SM00343">
    <property type="entry name" value="ZnF_C2HC"/>
    <property type="match status" value="4"/>
</dbReference>
<feature type="compositionally biased region" description="Basic and acidic residues" evidence="6">
    <location>
        <begin position="60"/>
        <end position="71"/>
    </location>
</feature>
<protein>
    <recommendedName>
        <fullName evidence="7">CCHC-type domain-containing protein</fullName>
    </recommendedName>
</protein>
<gene>
    <name evidence="8" type="ORF">NQ314_019425</name>
</gene>
<dbReference type="PANTHER" id="PTHR46242">
    <property type="entry name" value="ZINC FINGER CCHC DOMAIN-CONTAINING PROTEIN 9 ZCCHC9"/>
    <property type="match status" value="1"/>
</dbReference>
<feature type="region of interest" description="Disordered" evidence="6">
    <location>
        <begin position="60"/>
        <end position="121"/>
    </location>
</feature>
<keyword evidence="3 5" id="KW-0863">Zinc-finger</keyword>
<dbReference type="GO" id="GO:0003676">
    <property type="term" value="F:nucleic acid binding"/>
    <property type="evidence" value="ECO:0007669"/>
    <property type="project" value="InterPro"/>
</dbReference>
<accession>A0AAV8WPK1</accession>
<dbReference type="FunFam" id="4.10.60.10:FF:000091">
    <property type="entry name" value="Zinc finger CCHC-type-containing 9"/>
    <property type="match status" value="1"/>
</dbReference>
<feature type="domain" description="CCHC-type" evidence="7">
    <location>
        <begin position="484"/>
        <end position="499"/>
    </location>
</feature>
<dbReference type="PANTHER" id="PTHR46242:SF1">
    <property type="entry name" value="ZINC FINGER CCHC DOMAIN-CONTAINING PROTEIN 9"/>
    <property type="match status" value="1"/>
</dbReference>
<proteinExistence type="predicted"/>
<feature type="compositionally biased region" description="Basic residues" evidence="6">
    <location>
        <begin position="263"/>
        <end position="275"/>
    </location>
</feature>
<feature type="region of interest" description="Disordered" evidence="6">
    <location>
        <begin position="1"/>
        <end position="22"/>
    </location>
</feature>
<dbReference type="AlphaFoldDB" id="A0AAV8WPK1"/>
<evidence type="ECO:0000256" key="5">
    <source>
        <dbReference type="PROSITE-ProRule" id="PRU00047"/>
    </source>
</evidence>
<evidence type="ECO:0000256" key="6">
    <source>
        <dbReference type="SAM" id="MobiDB-lite"/>
    </source>
</evidence>
<dbReference type="GO" id="GO:0008270">
    <property type="term" value="F:zinc ion binding"/>
    <property type="evidence" value="ECO:0007669"/>
    <property type="project" value="UniProtKB-KW"/>
</dbReference>
<feature type="compositionally biased region" description="Acidic residues" evidence="6">
    <location>
        <begin position="144"/>
        <end position="154"/>
    </location>
</feature>
<feature type="region of interest" description="Disordered" evidence="6">
    <location>
        <begin position="181"/>
        <end position="275"/>
    </location>
</feature>
<dbReference type="Proteomes" id="UP001162156">
    <property type="component" value="Unassembled WGS sequence"/>
</dbReference>
<reference evidence="8" key="1">
    <citation type="journal article" date="2023" name="Insect Mol. Biol.">
        <title>Genome sequencing provides insights into the evolution of gene families encoding plant cell wall-degrading enzymes in longhorned beetles.</title>
        <authorList>
            <person name="Shin N.R."/>
            <person name="Okamura Y."/>
            <person name="Kirsch R."/>
            <person name="Pauchet Y."/>
        </authorList>
    </citation>
    <scope>NUCLEOTIDE SEQUENCE</scope>
    <source>
        <strain evidence="8">RBIC_L_NR</strain>
    </source>
</reference>
<dbReference type="InterPro" id="IPR036875">
    <property type="entry name" value="Znf_CCHC_sf"/>
</dbReference>
<dbReference type="PROSITE" id="PS50158">
    <property type="entry name" value="ZF_CCHC"/>
    <property type="match status" value="2"/>
</dbReference>
<evidence type="ECO:0000256" key="4">
    <source>
        <dbReference type="ARBA" id="ARBA00022833"/>
    </source>
</evidence>
<keyword evidence="4" id="KW-0862">Zinc</keyword>
<dbReference type="InterPro" id="IPR001878">
    <property type="entry name" value="Znf_CCHC"/>
</dbReference>
<dbReference type="Gene3D" id="4.10.60.10">
    <property type="entry name" value="Zinc finger, CCHC-type"/>
    <property type="match status" value="2"/>
</dbReference>
<evidence type="ECO:0000256" key="2">
    <source>
        <dbReference type="ARBA" id="ARBA00022737"/>
    </source>
</evidence>
<dbReference type="SUPFAM" id="SSF57756">
    <property type="entry name" value="Retrovirus zinc finger-like domains"/>
    <property type="match status" value="2"/>
</dbReference>
<evidence type="ECO:0000256" key="1">
    <source>
        <dbReference type="ARBA" id="ARBA00022723"/>
    </source>
</evidence>